<keyword evidence="2" id="KW-1133">Transmembrane helix</keyword>
<dbReference type="GO" id="GO:0098703">
    <property type="term" value="P:calcium ion import across plasma membrane"/>
    <property type="evidence" value="ECO:0007669"/>
    <property type="project" value="InterPro"/>
</dbReference>
<accession>A0A194UYG6</accession>
<evidence type="ECO:0000313" key="3">
    <source>
        <dbReference type="EMBL" id="KUI56740.1"/>
    </source>
</evidence>
<dbReference type="InterPro" id="IPR024338">
    <property type="entry name" value="MID1/Yam8"/>
</dbReference>
<organism evidence="3 4">
    <name type="scientific">Cytospora mali</name>
    <name type="common">Apple Valsa canker fungus</name>
    <name type="synonym">Valsa mali</name>
    <dbReference type="NCBI Taxonomy" id="578113"/>
    <lineage>
        <taxon>Eukaryota</taxon>
        <taxon>Fungi</taxon>
        <taxon>Dikarya</taxon>
        <taxon>Ascomycota</taxon>
        <taxon>Pezizomycotina</taxon>
        <taxon>Sordariomycetes</taxon>
        <taxon>Sordariomycetidae</taxon>
        <taxon>Diaporthales</taxon>
        <taxon>Cytosporaceae</taxon>
        <taxon>Cytospora</taxon>
    </lineage>
</organism>
<evidence type="ECO:0000256" key="2">
    <source>
        <dbReference type="SAM" id="Phobius"/>
    </source>
</evidence>
<dbReference type="GO" id="GO:0005262">
    <property type="term" value="F:calcium channel activity"/>
    <property type="evidence" value="ECO:0007669"/>
    <property type="project" value="InterPro"/>
</dbReference>
<dbReference type="PANTHER" id="PTHR39142:SF1">
    <property type="entry name" value="AEL197CP"/>
    <property type="match status" value="1"/>
</dbReference>
<feature type="region of interest" description="Disordered" evidence="1">
    <location>
        <begin position="115"/>
        <end position="138"/>
    </location>
</feature>
<evidence type="ECO:0000313" key="4">
    <source>
        <dbReference type="Proteomes" id="UP000078576"/>
    </source>
</evidence>
<evidence type="ECO:0000256" key="1">
    <source>
        <dbReference type="SAM" id="MobiDB-lite"/>
    </source>
</evidence>
<dbReference type="AlphaFoldDB" id="A0A194UYG6"/>
<keyword evidence="2" id="KW-0812">Transmembrane</keyword>
<dbReference type="EMBL" id="KN714692">
    <property type="protein sequence ID" value="KUI56740.1"/>
    <property type="molecule type" value="Genomic_DNA"/>
</dbReference>
<sequence>MQLSLLQSRLVASAIATILLIILYLSLFPPQFAFAEELNHESPIIFDDATVVHTSDLELDANDGTYEPEFGAFDRSILGRVAKRDVISLTNNVPNQMNLISGTSLVYHFDSSQLSSRGDEESMPLELRGEPGESQGGEPDVFVDWDGEVKLSNRATTKTVYISANTCIQPSANSTTAGEPPQLTLYVSNSTKNTVPGPSADASEQEVRTFTEGAVMFNVTASSDVYLSVAANNVSSEFSGIYNFQIAASVDAWYHSYNESMADELFWVDSDTTSVLLITQNLTYSRSTEVEEGLISSRPYVMFAQNDNDTTINGMRYSYCGLNNYAQIAAVRNGQDTTQVTTGITRRGAGGYPKQQFYFSGLNASSKYQGILARNANATTNPNVPGGGGHVLRSTTFETKSTGANCNLVFNLTFCDEVAYAVPSNNITFPNTTLLGEFYDNYALSLYDGFNKSLAQIPCEAPDTQQFSLVRNCTTCQSAYKDWLCSVTIPRCEDFSSTDSWLQPRAINQTFPDGSTLDPDMLTQYSSYQDQLSFLKSRNPLIDSVVKPGPYKEVLPCAELCYDLVQSCPAALGFACPRPWLKGFNTSYGTKSLASDKGDITCNYPGSFHYYAGAAGLTVPWLLTIGVSMLAVVGVW</sequence>
<reference evidence="4" key="1">
    <citation type="submission" date="2014-12" db="EMBL/GenBank/DDBJ databases">
        <title>Genome Sequence of Valsa Canker Pathogens Uncovers a Specific Adaption of Colonization on Woody Bark.</title>
        <authorList>
            <person name="Yin Z."/>
            <person name="Liu H."/>
            <person name="Gao X."/>
            <person name="Li Z."/>
            <person name="Song N."/>
            <person name="Ke X."/>
            <person name="Dai Q."/>
            <person name="Wu Y."/>
            <person name="Sun Y."/>
            <person name="Xu J.-R."/>
            <person name="Kang Z.K."/>
            <person name="Wang L."/>
            <person name="Huang L."/>
        </authorList>
    </citation>
    <scope>NUCLEOTIDE SEQUENCE [LARGE SCALE GENOMIC DNA]</scope>
    <source>
        <strain evidence="4">SXYL134</strain>
    </source>
</reference>
<dbReference type="Proteomes" id="UP000078576">
    <property type="component" value="Unassembled WGS sequence"/>
</dbReference>
<dbReference type="STRING" id="694573.A0A194UYG6"/>
<keyword evidence="2" id="KW-0472">Membrane</keyword>
<feature type="transmembrane region" description="Helical" evidence="2">
    <location>
        <begin position="610"/>
        <end position="635"/>
    </location>
</feature>
<dbReference type="OrthoDB" id="5405745at2759"/>
<dbReference type="PANTHER" id="PTHR39142">
    <property type="entry name" value="MID1P"/>
    <property type="match status" value="1"/>
</dbReference>
<protein>
    <submittedName>
        <fullName evidence="3">Calcium influx-promoting protein ehs1</fullName>
    </submittedName>
</protein>
<keyword evidence="4" id="KW-1185">Reference proteome</keyword>
<gene>
    <name evidence="3" type="ORF">VP1G_04086</name>
</gene>
<name>A0A194UYG6_CYTMA</name>
<dbReference type="Pfam" id="PF12929">
    <property type="entry name" value="Mid1"/>
    <property type="match status" value="1"/>
</dbReference>
<proteinExistence type="predicted"/>